<comment type="catalytic activity">
    <reaction evidence="1">
        <text>D-fructose 6-phosphate + L-glutamine = D-glucosamine 6-phosphate + L-glutamate</text>
        <dbReference type="Rhea" id="RHEA:13237"/>
        <dbReference type="ChEBI" id="CHEBI:29985"/>
        <dbReference type="ChEBI" id="CHEBI:58359"/>
        <dbReference type="ChEBI" id="CHEBI:58725"/>
        <dbReference type="ChEBI" id="CHEBI:61527"/>
        <dbReference type="EC" id="2.6.1.16"/>
    </reaction>
</comment>
<name>A0A6P1W8G7_9BACT</name>
<evidence type="ECO:0000256" key="2">
    <source>
        <dbReference type="ARBA" id="ARBA00012916"/>
    </source>
</evidence>
<organism evidence="4 5">
    <name type="scientific">Spirosoma endbachense</name>
    <dbReference type="NCBI Taxonomy" id="2666025"/>
    <lineage>
        <taxon>Bacteria</taxon>
        <taxon>Pseudomonadati</taxon>
        <taxon>Bacteroidota</taxon>
        <taxon>Cytophagia</taxon>
        <taxon>Cytophagales</taxon>
        <taxon>Cytophagaceae</taxon>
        <taxon>Spirosoma</taxon>
    </lineage>
</organism>
<dbReference type="PANTHER" id="PTHR10937:SF0">
    <property type="entry name" value="GLUTAMINE--FRUCTOSE-6-PHOSPHATE TRANSAMINASE (ISOMERIZING)"/>
    <property type="match status" value="1"/>
</dbReference>
<evidence type="ECO:0000256" key="1">
    <source>
        <dbReference type="ARBA" id="ARBA00001031"/>
    </source>
</evidence>
<dbReference type="AlphaFoldDB" id="A0A6P1W8G7"/>
<evidence type="ECO:0000256" key="3">
    <source>
        <dbReference type="ARBA" id="ARBA00016090"/>
    </source>
</evidence>
<gene>
    <name evidence="4" type="ORF">GJR95_37290</name>
</gene>
<keyword evidence="5" id="KW-1185">Reference proteome</keyword>
<dbReference type="PANTHER" id="PTHR10937">
    <property type="entry name" value="GLUCOSAMINE--FRUCTOSE-6-PHOSPHATE AMINOTRANSFERASE, ISOMERIZING"/>
    <property type="match status" value="1"/>
</dbReference>
<evidence type="ECO:0000313" key="5">
    <source>
        <dbReference type="Proteomes" id="UP000464577"/>
    </source>
</evidence>
<dbReference type="SUPFAM" id="SSF53697">
    <property type="entry name" value="SIS domain"/>
    <property type="match status" value="1"/>
</dbReference>
<protein>
    <recommendedName>
        <fullName evidence="3">Glutamine--fructose-6-phosphate aminotransferase [isomerizing]</fullName>
        <ecNumber evidence="2">2.6.1.16</ecNumber>
    </recommendedName>
</protein>
<dbReference type="GO" id="GO:0006487">
    <property type="term" value="P:protein N-linked glycosylation"/>
    <property type="evidence" value="ECO:0007669"/>
    <property type="project" value="TreeGrafter"/>
</dbReference>
<dbReference type="Proteomes" id="UP000464577">
    <property type="component" value="Chromosome"/>
</dbReference>
<dbReference type="EMBL" id="CP045997">
    <property type="protein sequence ID" value="QHW00338.1"/>
    <property type="molecule type" value="Genomic_DNA"/>
</dbReference>
<reference evidence="4 5" key="1">
    <citation type="submission" date="2019-11" db="EMBL/GenBank/DDBJ databases">
        <title>Spirosoma endbachense sp. nov., isolated from a natural salt meadow.</title>
        <authorList>
            <person name="Rojas J."/>
            <person name="Ambika Manirajan B."/>
            <person name="Ratering S."/>
            <person name="Suarez C."/>
            <person name="Geissler-Plaum R."/>
            <person name="Schnell S."/>
        </authorList>
    </citation>
    <scope>NUCLEOTIDE SEQUENCE [LARGE SCALE GENOMIC DNA]</scope>
    <source>
        <strain evidence="4 5">I-24</strain>
    </source>
</reference>
<dbReference type="GO" id="GO:0006002">
    <property type="term" value="P:fructose 6-phosphate metabolic process"/>
    <property type="evidence" value="ECO:0007669"/>
    <property type="project" value="TreeGrafter"/>
</dbReference>
<dbReference type="GO" id="GO:0097367">
    <property type="term" value="F:carbohydrate derivative binding"/>
    <property type="evidence" value="ECO:0007669"/>
    <property type="project" value="InterPro"/>
</dbReference>
<dbReference type="RefSeq" id="WP_162390729.1">
    <property type="nucleotide sequence ID" value="NZ_CP045997.1"/>
</dbReference>
<evidence type="ECO:0000313" key="4">
    <source>
        <dbReference type="EMBL" id="QHW00338.1"/>
    </source>
</evidence>
<dbReference type="GO" id="GO:0004360">
    <property type="term" value="F:glutamine-fructose-6-phosphate transaminase (isomerizing) activity"/>
    <property type="evidence" value="ECO:0007669"/>
    <property type="project" value="UniProtKB-EC"/>
</dbReference>
<dbReference type="Gene3D" id="3.40.50.10490">
    <property type="entry name" value="Glucose-6-phosphate isomerase like protein, domain 1"/>
    <property type="match status" value="2"/>
</dbReference>
<accession>A0A6P1W8G7</accession>
<dbReference type="KEGG" id="senf:GJR95_37290"/>
<dbReference type="InterPro" id="IPR046348">
    <property type="entry name" value="SIS_dom_sf"/>
</dbReference>
<dbReference type="GO" id="GO:0006047">
    <property type="term" value="P:UDP-N-acetylglucosamine metabolic process"/>
    <property type="evidence" value="ECO:0007669"/>
    <property type="project" value="TreeGrafter"/>
</dbReference>
<dbReference type="EC" id="2.6.1.16" evidence="2"/>
<sequence length="311" mass="34172">MNPILDEILEIPARANDVLNSSIELLPLHVPYLGMGSSYFAPLAFKYMGLPIFPELASEYVYYLSKGKKSPLAVILSQSGRSSEALWCRDLFDQYVAVSNYTDSDLCTAPNVAHVLPILAGEEHYSSSKTYVNTLVALFKGFGFLPEASVALIAYKFDHYRELGEQLANDVFAVLNQHEIHGMYVTGSGPNIATAHEAALILCESTKLNFHGLPMAQYDHGPKETAKNSIVIQILAKGEAYERTKRLSDMIAKAGAHVFTVEALEPIGSPSDENFSILHNIIPFNFMAYFLAEKLNIGETFVVGGKVTEAN</sequence>
<proteinExistence type="predicted"/>